<sequence>MNKLPNDFWDKVGEFELILQQFNKIHSLTNYNDIKPVVEDSIKPLEFLDISPKIVCDVGSGAGFPAIFLSLILQTSEFHLYEPIAKKSSFLTYVKTKLGLKNIIVHQKKLENSTKFIADLITSRALMKTQFLLKICSGFYDENTNFLLYKGSLAKDEIDDLECQKDIIKSKAHRNYIFLKGIKC</sequence>
<keyword evidence="3 6" id="KW-0489">Methyltransferase</keyword>
<dbReference type="PANTHER" id="PTHR31760:SF0">
    <property type="entry name" value="S-ADENOSYL-L-METHIONINE-DEPENDENT METHYLTRANSFERASES SUPERFAMILY PROTEIN"/>
    <property type="match status" value="1"/>
</dbReference>
<feature type="binding site" evidence="6">
    <location>
        <position position="124"/>
    </location>
    <ligand>
        <name>S-adenosyl-L-methionine</name>
        <dbReference type="ChEBI" id="CHEBI:59789"/>
    </ligand>
</feature>
<dbReference type="Proteomes" id="UP000423641">
    <property type="component" value="Unassembled WGS sequence"/>
</dbReference>
<dbReference type="NCBIfam" id="TIGR00138">
    <property type="entry name" value="rsmG_gidB"/>
    <property type="match status" value="1"/>
</dbReference>
<keyword evidence="5 6" id="KW-0949">S-adenosyl-L-methionine</keyword>
<dbReference type="SUPFAM" id="SSF53335">
    <property type="entry name" value="S-adenosyl-L-methionine-dependent methyltransferases"/>
    <property type="match status" value="1"/>
</dbReference>
<evidence type="ECO:0000256" key="6">
    <source>
        <dbReference type="HAMAP-Rule" id="MF_00074"/>
    </source>
</evidence>
<dbReference type="GO" id="GO:0005829">
    <property type="term" value="C:cytosol"/>
    <property type="evidence" value="ECO:0007669"/>
    <property type="project" value="TreeGrafter"/>
</dbReference>
<name>A0AAV6EED8_CAMHY</name>
<dbReference type="AlphaFoldDB" id="A0AAV6EED8"/>
<comment type="function">
    <text evidence="6">Specifically methylates the N7 position of a guanine in 16S rRNA.</text>
</comment>
<feature type="binding site" evidence="6">
    <location>
        <position position="59"/>
    </location>
    <ligand>
        <name>S-adenosyl-L-methionine</name>
        <dbReference type="ChEBI" id="CHEBI:59789"/>
    </ligand>
</feature>
<dbReference type="HAMAP" id="MF_00074">
    <property type="entry name" value="16SrRNA_methyltr_G"/>
    <property type="match status" value="1"/>
</dbReference>
<protein>
    <recommendedName>
        <fullName evidence="6">Ribosomal RNA small subunit methyltransferase G</fullName>
        <ecNumber evidence="6">2.1.1.-</ecNumber>
    </recommendedName>
    <alternativeName>
        <fullName evidence="6">16S rRNA 7-methylguanosine methyltransferase</fullName>
        <shortName evidence="6">16S rRNA m7G methyltransferase</shortName>
    </alternativeName>
</protein>
<evidence type="ECO:0000256" key="5">
    <source>
        <dbReference type="ARBA" id="ARBA00022691"/>
    </source>
</evidence>
<evidence type="ECO:0000256" key="3">
    <source>
        <dbReference type="ARBA" id="ARBA00022603"/>
    </source>
</evidence>
<keyword evidence="1 6" id="KW-0963">Cytoplasm</keyword>
<comment type="subcellular location">
    <subcellularLocation>
        <location evidence="6">Cytoplasm</location>
    </subcellularLocation>
</comment>
<dbReference type="RefSeq" id="WP_111971104.1">
    <property type="nucleotide sequence ID" value="NZ_CP053828.1"/>
</dbReference>
<dbReference type="Pfam" id="PF02527">
    <property type="entry name" value="GidB"/>
    <property type="match status" value="1"/>
</dbReference>
<dbReference type="Gene3D" id="3.40.50.150">
    <property type="entry name" value="Vaccinia Virus protein VP39"/>
    <property type="match status" value="1"/>
</dbReference>
<accession>A0AAV6EED8</accession>
<reference evidence="7 8" key="1">
    <citation type="submission" date="2019-09" db="EMBL/GenBank/DDBJ databases">
        <title>Draft genome sequences of 48 bacterial type strains from the CCUG.</title>
        <authorList>
            <person name="Tunovic T."/>
            <person name="Pineiro-Iglesias B."/>
            <person name="Unosson C."/>
            <person name="Inganas E."/>
            <person name="Ohlen M."/>
            <person name="Cardew S."/>
            <person name="Jensie-Markopoulos S."/>
            <person name="Salva-Serra F."/>
            <person name="Jaen-Luchoro D."/>
            <person name="Karlsson R."/>
            <person name="Svensson-Stadler L."/>
            <person name="Chun J."/>
            <person name="Moore E."/>
        </authorList>
    </citation>
    <scope>NUCLEOTIDE SEQUENCE [LARGE SCALE GENOMIC DNA]</scope>
    <source>
        <strain evidence="7 8">CCUG 34538</strain>
    </source>
</reference>
<dbReference type="GeneID" id="56509276"/>
<dbReference type="GO" id="GO:0070043">
    <property type="term" value="F:rRNA (guanine-N7-)-methyltransferase activity"/>
    <property type="evidence" value="ECO:0007669"/>
    <property type="project" value="UniProtKB-UniRule"/>
</dbReference>
<comment type="caution">
    <text evidence="6">Lacks conserved residue(s) required for the propagation of feature annotation.</text>
</comment>
<evidence type="ECO:0000313" key="7">
    <source>
        <dbReference type="EMBL" id="KAB0611380.1"/>
    </source>
</evidence>
<gene>
    <name evidence="6 7" type="primary">rsmG</name>
    <name evidence="7" type="ORF">F7P66_08510</name>
</gene>
<dbReference type="EMBL" id="VZON01000009">
    <property type="protein sequence ID" value="KAB0611380.1"/>
    <property type="molecule type" value="Genomic_DNA"/>
</dbReference>
<keyword evidence="4 6" id="KW-0808">Transferase</keyword>
<keyword evidence="2 6" id="KW-0698">rRNA processing</keyword>
<dbReference type="PANTHER" id="PTHR31760">
    <property type="entry name" value="S-ADENOSYL-L-METHIONINE-DEPENDENT METHYLTRANSFERASES SUPERFAMILY PROTEIN"/>
    <property type="match status" value="1"/>
</dbReference>
<evidence type="ECO:0000256" key="1">
    <source>
        <dbReference type="ARBA" id="ARBA00022490"/>
    </source>
</evidence>
<dbReference type="InterPro" id="IPR029063">
    <property type="entry name" value="SAM-dependent_MTases_sf"/>
</dbReference>
<organism evidence="7 8">
    <name type="scientific">Campylobacter hyointestinalis subsp. lawsonii</name>
    <dbReference type="NCBI Taxonomy" id="91353"/>
    <lineage>
        <taxon>Bacteria</taxon>
        <taxon>Pseudomonadati</taxon>
        <taxon>Campylobacterota</taxon>
        <taxon>Epsilonproteobacteria</taxon>
        <taxon>Campylobacterales</taxon>
        <taxon>Campylobacteraceae</taxon>
        <taxon>Campylobacter</taxon>
    </lineage>
</organism>
<evidence type="ECO:0000313" key="8">
    <source>
        <dbReference type="Proteomes" id="UP000423641"/>
    </source>
</evidence>
<dbReference type="InterPro" id="IPR003682">
    <property type="entry name" value="rRNA_ssu_MeTfrase_G"/>
</dbReference>
<evidence type="ECO:0000256" key="2">
    <source>
        <dbReference type="ARBA" id="ARBA00022552"/>
    </source>
</evidence>
<feature type="binding site" evidence="6">
    <location>
        <begin position="110"/>
        <end position="111"/>
    </location>
    <ligand>
        <name>S-adenosyl-L-methionine</name>
        <dbReference type="ChEBI" id="CHEBI:59789"/>
    </ligand>
</feature>
<comment type="similarity">
    <text evidence="6">Belongs to the methyltransferase superfamily. RNA methyltransferase RsmG family.</text>
</comment>
<evidence type="ECO:0000256" key="4">
    <source>
        <dbReference type="ARBA" id="ARBA00022679"/>
    </source>
</evidence>
<proteinExistence type="inferred from homology"/>
<feature type="binding site" evidence="6">
    <location>
        <position position="64"/>
    </location>
    <ligand>
        <name>S-adenosyl-L-methionine</name>
        <dbReference type="ChEBI" id="CHEBI:59789"/>
    </ligand>
</feature>
<dbReference type="EC" id="2.1.1.-" evidence="6"/>
<comment type="caution">
    <text evidence="7">The sequence shown here is derived from an EMBL/GenBank/DDBJ whole genome shotgun (WGS) entry which is preliminary data.</text>
</comment>